<dbReference type="OrthoDB" id="10443237at2759"/>
<dbReference type="Proteomes" id="UP000266673">
    <property type="component" value="Unassembled WGS sequence"/>
</dbReference>
<comment type="caution">
    <text evidence="1">The sequence shown here is derived from an EMBL/GenBank/DDBJ whole genome shotgun (WGS) entry which is preliminary data.</text>
</comment>
<reference evidence="1 2" key="1">
    <citation type="submission" date="2018-06" db="EMBL/GenBank/DDBJ databases">
        <title>Comparative genomics reveals the genomic features of Rhizophagus irregularis, R. cerebriforme, R. diaphanum and Gigaspora rosea, and their symbiotic lifestyle signature.</title>
        <authorList>
            <person name="Morin E."/>
            <person name="San Clemente H."/>
            <person name="Chen E.C.H."/>
            <person name="De La Providencia I."/>
            <person name="Hainaut M."/>
            <person name="Kuo A."/>
            <person name="Kohler A."/>
            <person name="Murat C."/>
            <person name="Tang N."/>
            <person name="Roy S."/>
            <person name="Loubradou J."/>
            <person name="Henrissat B."/>
            <person name="Grigoriev I.V."/>
            <person name="Corradi N."/>
            <person name="Roux C."/>
            <person name="Martin F.M."/>
        </authorList>
    </citation>
    <scope>NUCLEOTIDE SEQUENCE [LARGE SCALE GENOMIC DNA]</scope>
    <source>
        <strain evidence="1 2">DAOM 194757</strain>
    </source>
</reference>
<organism evidence="1 2">
    <name type="scientific">Gigaspora rosea</name>
    <dbReference type="NCBI Taxonomy" id="44941"/>
    <lineage>
        <taxon>Eukaryota</taxon>
        <taxon>Fungi</taxon>
        <taxon>Fungi incertae sedis</taxon>
        <taxon>Mucoromycota</taxon>
        <taxon>Glomeromycotina</taxon>
        <taxon>Glomeromycetes</taxon>
        <taxon>Diversisporales</taxon>
        <taxon>Gigasporaceae</taxon>
        <taxon>Gigaspora</taxon>
    </lineage>
</organism>
<keyword evidence="2" id="KW-1185">Reference proteome</keyword>
<dbReference type="EMBL" id="QKWP01000076">
    <property type="protein sequence ID" value="RIB28109.1"/>
    <property type="molecule type" value="Genomic_DNA"/>
</dbReference>
<dbReference type="AlphaFoldDB" id="A0A397W452"/>
<name>A0A397W452_9GLOM</name>
<evidence type="ECO:0008006" key="3">
    <source>
        <dbReference type="Google" id="ProtNLM"/>
    </source>
</evidence>
<protein>
    <recommendedName>
        <fullName evidence="3">BACK domain-containing protein</fullName>
    </recommendedName>
</protein>
<evidence type="ECO:0000313" key="1">
    <source>
        <dbReference type="EMBL" id="RIB28109.1"/>
    </source>
</evidence>
<dbReference type="STRING" id="44941.A0A397W452"/>
<sequence>MQEALYQEPELLLKSDDFTSLEVETVNWLLQRDDLGMLELDLWRRLVEWGIDQLQTTLDPEVASHSGC</sequence>
<accession>A0A397W452</accession>
<proteinExistence type="predicted"/>
<evidence type="ECO:0000313" key="2">
    <source>
        <dbReference type="Proteomes" id="UP000266673"/>
    </source>
</evidence>
<gene>
    <name evidence="1" type="ORF">C2G38_2239691</name>
</gene>